<dbReference type="KEGG" id="dhy:DESAM_22894"/>
<dbReference type="GO" id="GO:0007165">
    <property type="term" value="P:signal transduction"/>
    <property type="evidence" value="ECO:0007669"/>
    <property type="project" value="InterPro"/>
</dbReference>
<evidence type="ECO:0000259" key="1">
    <source>
        <dbReference type="PROSITE" id="PS50851"/>
    </source>
</evidence>
<gene>
    <name evidence="2" type="ORF">DESAM_22894</name>
</gene>
<dbReference type="SMART" id="SM00260">
    <property type="entry name" value="CheW"/>
    <property type="match status" value="1"/>
</dbReference>
<dbReference type="HOGENOM" id="CLU_048995_3_4_7"/>
<dbReference type="Gene3D" id="2.30.30.40">
    <property type="entry name" value="SH3 Domains"/>
    <property type="match status" value="1"/>
</dbReference>
<keyword evidence="3" id="KW-1185">Reference proteome</keyword>
<dbReference type="RefSeq" id="WP_015337759.1">
    <property type="nucleotide sequence ID" value="NC_020055.1"/>
</dbReference>
<dbReference type="PANTHER" id="PTHR22617:SF23">
    <property type="entry name" value="CHEMOTAXIS PROTEIN CHEW"/>
    <property type="match status" value="1"/>
</dbReference>
<dbReference type="eggNOG" id="COG0835">
    <property type="taxonomic scope" value="Bacteria"/>
</dbReference>
<dbReference type="PATRIC" id="fig|1121451.3.peg.3099"/>
<dbReference type="SUPFAM" id="SSF50341">
    <property type="entry name" value="CheW-like"/>
    <property type="match status" value="1"/>
</dbReference>
<dbReference type="InterPro" id="IPR036061">
    <property type="entry name" value="CheW-like_dom_sf"/>
</dbReference>
<evidence type="ECO:0000313" key="3">
    <source>
        <dbReference type="Proteomes" id="UP000010808"/>
    </source>
</evidence>
<dbReference type="Proteomes" id="UP000010808">
    <property type="component" value="Chromosome"/>
</dbReference>
<proteinExistence type="predicted"/>
<dbReference type="PROSITE" id="PS50851">
    <property type="entry name" value="CHEW"/>
    <property type="match status" value="1"/>
</dbReference>
<name>L0RHU3_9BACT</name>
<organism evidence="2 3">
    <name type="scientific">Maridesulfovibrio hydrothermalis AM13 = DSM 14728</name>
    <dbReference type="NCBI Taxonomy" id="1121451"/>
    <lineage>
        <taxon>Bacteria</taxon>
        <taxon>Pseudomonadati</taxon>
        <taxon>Thermodesulfobacteriota</taxon>
        <taxon>Desulfovibrionia</taxon>
        <taxon>Desulfovibrionales</taxon>
        <taxon>Desulfovibrionaceae</taxon>
        <taxon>Maridesulfovibrio</taxon>
    </lineage>
</organism>
<feature type="domain" description="CheW-like" evidence="1">
    <location>
        <begin position="3"/>
        <end position="141"/>
    </location>
</feature>
<dbReference type="Gene3D" id="2.40.50.180">
    <property type="entry name" value="CheA-289, Domain 4"/>
    <property type="match status" value="1"/>
</dbReference>
<sequence length="161" mass="17467">MNDNDYVIFEVDSYKFAVPSFVVDKVERAVLLTPVPDAPDLVLGVVNDGGEIVPVLGLRKKMGLIERDAIPSDRLLFSMFNGRRIALLADSVSSVIEISPDKAKSADEIWPGVIFLKSFSGLNEDVILVQDMGAVLDLNQEQELYEALAALAAQGETEADG</sequence>
<protein>
    <submittedName>
        <fullName evidence="2">CheW protein</fullName>
    </submittedName>
</protein>
<dbReference type="InterPro" id="IPR002545">
    <property type="entry name" value="CheW-lke_dom"/>
</dbReference>
<dbReference type="AlphaFoldDB" id="L0RHU3"/>
<evidence type="ECO:0000313" key="2">
    <source>
        <dbReference type="EMBL" id="CCO25161.1"/>
    </source>
</evidence>
<accession>L0RHU3</accession>
<dbReference type="PANTHER" id="PTHR22617">
    <property type="entry name" value="CHEMOTAXIS SENSOR HISTIDINE KINASE-RELATED"/>
    <property type="match status" value="1"/>
</dbReference>
<dbReference type="EMBL" id="FO203522">
    <property type="protein sequence ID" value="CCO25161.1"/>
    <property type="molecule type" value="Genomic_DNA"/>
</dbReference>
<dbReference type="GO" id="GO:0005829">
    <property type="term" value="C:cytosol"/>
    <property type="evidence" value="ECO:0007669"/>
    <property type="project" value="TreeGrafter"/>
</dbReference>
<dbReference type="Pfam" id="PF01584">
    <property type="entry name" value="CheW"/>
    <property type="match status" value="1"/>
</dbReference>
<reference evidence="2 3" key="1">
    <citation type="submission" date="2012-10" db="EMBL/GenBank/DDBJ databases">
        <authorList>
            <person name="Genoscope - CEA"/>
        </authorList>
    </citation>
    <scope>NUCLEOTIDE SEQUENCE [LARGE SCALE GENOMIC DNA]</scope>
    <source>
        <strain evidence="3">AM13 / DSM 14728</strain>
    </source>
</reference>
<dbReference type="STRING" id="1121451.DESAM_22894"/>
<dbReference type="InterPro" id="IPR039315">
    <property type="entry name" value="CheW"/>
</dbReference>
<dbReference type="GO" id="GO:0006935">
    <property type="term" value="P:chemotaxis"/>
    <property type="evidence" value="ECO:0007669"/>
    <property type="project" value="InterPro"/>
</dbReference>
<dbReference type="OrthoDB" id="5454782at2"/>